<evidence type="ECO:0000256" key="4">
    <source>
        <dbReference type="ARBA" id="ARBA00022695"/>
    </source>
</evidence>
<dbReference type="PROSITE" id="PS00116">
    <property type="entry name" value="DNA_POLYMERASE_B"/>
    <property type="match status" value="1"/>
</dbReference>
<evidence type="ECO:0000259" key="11">
    <source>
        <dbReference type="Pfam" id="PF03175"/>
    </source>
</evidence>
<dbReference type="PANTHER" id="PTHR33568">
    <property type="entry name" value="DNA POLYMERASE"/>
    <property type="match status" value="1"/>
</dbReference>
<dbReference type="GO" id="GO:0000166">
    <property type="term" value="F:nucleotide binding"/>
    <property type="evidence" value="ECO:0007669"/>
    <property type="project" value="InterPro"/>
</dbReference>
<dbReference type="InterPro" id="IPR017964">
    <property type="entry name" value="DNA-dir_DNA_pol_B_CS"/>
</dbReference>
<feature type="domain" description="DNA-directed DNA polymerase family B mitochondria/virus" evidence="11">
    <location>
        <begin position="406"/>
        <end position="867"/>
    </location>
</feature>
<dbReference type="EC" id="2.7.7.7" evidence="10"/>
<dbReference type="EMBL" id="AJ278986">
    <property type="protein sequence ID" value="CAC08221.2"/>
    <property type="molecule type" value="Genomic_DNA"/>
</dbReference>
<proteinExistence type="inferred from homology"/>
<keyword evidence="5 10" id="KW-0235">DNA replication</keyword>
<dbReference type="SUPFAM" id="SSF56672">
    <property type="entry name" value="DNA/RNA polymerases"/>
    <property type="match status" value="1"/>
</dbReference>
<dbReference type="PIRSF" id="PIRSF006517">
    <property type="entry name" value="DPol_mt_plasmid"/>
    <property type="match status" value="1"/>
</dbReference>
<organism evidence="12">
    <name type="scientific">Pichia etchellsii</name>
    <name type="common">Yeast</name>
    <dbReference type="NCBI Taxonomy" id="28550"/>
    <lineage>
        <taxon>Eukaryota</taxon>
        <taxon>Fungi</taxon>
        <taxon>Dikarya</taxon>
        <taxon>Ascomycota</taxon>
        <taxon>Saccharomycotina</taxon>
        <taxon>Pichiomycetes</taxon>
        <taxon>Debaryomycetaceae</taxon>
        <taxon>Schwanniomyces</taxon>
    </lineage>
</organism>
<evidence type="ECO:0000256" key="8">
    <source>
        <dbReference type="ARBA" id="ARBA00023128"/>
    </source>
</evidence>
<evidence type="ECO:0000256" key="10">
    <source>
        <dbReference type="RuleBase" id="RU000442"/>
    </source>
</evidence>
<keyword evidence="6 10" id="KW-0239">DNA-directed DNA polymerase</keyword>
<dbReference type="InterPro" id="IPR023211">
    <property type="entry name" value="DNA_pol_palm_dom_sf"/>
</dbReference>
<evidence type="ECO:0000256" key="2">
    <source>
        <dbReference type="ARBA" id="ARBA00005755"/>
    </source>
</evidence>
<dbReference type="SMART" id="SM00486">
    <property type="entry name" value="POLBc"/>
    <property type="match status" value="1"/>
</dbReference>
<keyword evidence="8" id="KW-0496">Mitochondrion</keyword>
<dbReference type="Gene3D" id="3.90.1600.10">
    <property type="entry name" value="Palm domain of DNA polymerase"/>
    <property type="match status" value="1"/>
</dbReference>
<dbReference type="GO" id="GO:0006260">
    <property type="term" value="P:DNA replication"/>
    <property type="evidence" value="ECO:0007669"/>
    <property type="project" value="UniProtKB-KW"/>
</dbReference>
<evidence type="ECO:0000256" key="9">
    <source>
        <dbReference type="ARBA" id="ARBA00049244"/>
    </source>
</evidence>
<name>Q9C130_PICET</name>
<keyword evidence="4 10" id="KW-0548">Nucleotidyltransferase</keyword>
<dbReference type="AlphaFoldDB" id="Q9C130"/>
<dbReference type="InterPro" id="IPR015833">
    <property type="entry name" value="DNA-dir_DNA_pol_B_mt_lin_plsmd"/>
</dbReference>
<dbReference type="Pfam" id="PF03175">
    <property type="entry name" value="DNA_pol_B_2"/>
    <property type="match status" value="1"/>
</dbReference>
<keyword evidence="12" id="KW-0614">Plasmid</keyword>
<dbReference type="InterPro" id="IPR012337">
    <property type="entry name" value="RNaseH-like_sf"/>
</dbReference>
<reference evidence="12" key="1">
    <citation type="journal article" date="2001" name="Yeast">
        <title>Genome organization of the linear cytoplasmic element pPE1B from Pichia etchellsii.</title>
        <authorList>
            <person name="Klassen R."/>
            <person name="Tontsidou L."/>
            <person name="Larsen M."/>
            <person name="Meinhardt F."/>
        </authorList>
    </citation>
    <scope>NUCLEOTIDE SEQUENCE</scope>
    <source>
        <strain evidence="12">CBS2011</strain>
        <plasmid evidence="12">pPE1B</plasmid>
    </source>
</reference>
<accession>Q9C130</accession>
<dbReference type="InterPro" id="IPR004868">
    <property type="entry name" value="DNA-dir_DNA_pol_B_mt/vir"/>
</dbReference>
<protein>
    <recommendedName>
        <fullName evidence="10">DNA polymerase</fullName>
        <ecNumber evidence="10">2.7.7.7</ecNumber>
    </recommendedName>
</protein>
<keyword evidence="7 10" id="KW-0238">DNA-binding</keyword>
<comment type="subcellular location">
    <subcellularLocation>
        <location evidence="1">Mitochondrion</location>
    </subcellularLocation>
</comment>
<dbReference type="SUPFAM" id="SSF53098">
    <property type="entry name" value="Ribonuclease H-like"/>
    <property type="match status" value="1"/>
</dbReference>
<evidence type="ECO:0000256" key="1">
    <source>
        <dbReference type="ARBA" id="ARBA00004173"/>
    </source>
</evidence>
<dbReference type="InterPro" id="IPR006172">
    <property type="entry name" value="DNA-dir_DNA_pol_B"/>
</dbReference>
<comment type="similarity">
    <text evidence="2 10">Belongs to the DNA polymerase type-B family.</text>
</comment>
<evidence type="ECO:0000256" key="5">
    <source>
        <dbReference type="ARBA" id="ARBA00022705"/>
    </source>
</evidence>
<evidence type="ECO:0000313" key="12">
    <source>
        <dbReference type="EMBL" id="CAC08221.2"/>
    </source>
</evidence>
<evidence type="ECO:0000256" key="7">
    <source>
        <dbReference type="ARBA" id="ARBA00023125"/>
    </source>
</evidence>
<dbReference type="PANTHER" id="PTHR33568:SF3">
    <property type="entry name" value="DNA-DIRECTED DNA POLYMERASE"/>
    <property type="match status" value="1"/>
</dbReference>
<dbReference type="GO" id="GO:0003677">
    <property type="term" value="F:DNA binding"/>
    <property type="evidence" value="ECO:0007669"/>
    <property type="project" value="UniProtKB-KW"/>
</dbReference>
<sequence>MSDSEELQSYKDIYPTTSKNKILNTKEFREKQLELLDLNEKEIIDSDELDFRLNEYLEEIKKYMIKKLKKSKGKIEKKIKEIEKISIKHKSTLLSKIDDLNESDKYKFEFNNIYINMPKVEYMKNEVNKIIKYSSISDIENYNVNAYVSLEIIGHSLFRTHIKKLNIYYKSKEELQNEIEENLIEVIKRVPSYEDNTYSLYNNNIAITVSISNWESIENWGDRYICNKLTKFKKYKDFTLFIAPGKDNCVKQCVEFLNGTWDENKTFQEMIPQHKIITYTPLGELQNVENMNDLISDNDEDAKTNDCINIARVLKYNGHMGIITKINRYKARSKIQSNNRLDNKEDDSKEIYMDIEAFTKEIDSKNKRQIPYLLCWCDNNNNIDKTIGKKCIEKFISKLLKNNLGNNVTLYAWYGSGYDFQHIISCLKDKNGECKIIIRNSSIIYGEIYFPLFNTKIILKDPYLFLLTSLDKAAKAFNVLNKGSFPHSIIKDWDDLNKILPNWITIQRKTIEYKNDNKIGFIVKRQENIIKEEDVNYKSIIEKAIEYCTVDVLAMKEVWQKFKILMKNNLDLKISKHMFTLSQMSMSLMESCLEKHVKMLVPTKELYPFIRDSMYGGRVLAKNGIYNEEIIYADVVSLYPSAMKLLDHPFGNYEYVNEINLNKLGIYKVKLTHTYDKEPENYLNFVPRKLGGRLSWNWFKEHIGNYTTYDLKIAIDEGYKITLIEGIEYKEKGGIFNKFIDKLYQLKEEHSSCSCEEKPCPIRLIAKIALNGGGYGKFVQRPIDKDVYIVKRDIVAGVCDSLKADKENKVMLGGVKVNRPIFYNLDGKNYDKMVIKKDEDPSYATQQGVFILSGSRYRLYKLCKKFKGIKIIYSDTDSIFILKSSINEDEFRKSCNKNLGSLDDEIEGSKDNTIKEMIIGGPKMYGYIYETPKGEEKINLYCKGVPKDMLSYDQIYYMVEKDKSIAYHFEILKRKLINIDSMNIIKNVKQTIAYKGENYTMNKLEEIYNEITC</sequence>
<dbReference type="GO" id="GO:0005739">
    <property type="term" value="C:mitochondrion"/>
    <property type="evidence" value="ECO:0007669"/>
    <property type="project" value="UniProtKB-SubCell"/>
</dbReference>
<geneLocation type="plasmid" evidence="12">
    <name>pPE1B</name>
</geneLocation>
<evidence type="ECO:0000256" key="6">
    <source>
        <dbReference type="ARBA" id="ARBA00022932"/>
    </source>
</evidence>
<keyword evidence="3 10" id="KW-0808">Transferase</keyword>
<evidence type="ECO:0000256" key="3">
    <source>
        <dbReference type="ARBA" id="ARBA00022679"/>
    </source>
</evidence>
<dbReference type="InterPro" id="IPR043502">
    <property type="entry name" value="DNA/RNA_pol_sf"/>
</dbReference>
<comment type="catalytic activity">
    <reaction evidence="9 10">
        <text>DNA(n) + a 2'-deoxyribonucleoside 5'-triphosphate = DNA(n+1) + diphosphate</text>
        <dbReference type="Rhea" id="RHEA:22508"/>
        <dbReference type="Rhea" id="RHEA-COMP:17339"/>
        <dbReference type="Rhea" id="RHEA-COMP:17340"/>
        <dbReference type="ChEBI" id="CHEBI:33019"/>
        <dbReference type="ChEBI" id="CHEBI:61560"/>
        <dbReference type="ChEBI" id="CHEBI:173112"/>
        <dbReference type="EC" id="2.7.7.7"/>
    </reaction>
</comment>
<dbReference type="GO" id="GO:0003887">
    <property type="term" value="F:DNA-directed DNA polymerase activity"/>
    <property type="evidence" value="ECO:0007669"/>
    <property type="project" value="UniProtKB-KW"/>
</dbReference>